<proteinExistence type="predicted"/>
<feature type="signal peptide" evidence="1">
    <location>
        <begin position="1"/>
        <end position="23"/>
    </location>
</feature>
<dbReference type="AlphaFoldDB" id="A0A1Z2SB51"/>
<gene>
    <name evidence="2" type="ORF">BSQ33_00780</name>
</gene>
<evidence type="ECO:0000313" key="2">
    <source>
        <dbReference type="EMBL" id="ASA54402.1"/>
    </source>
</evidence>
<evidence type="ECO:0000256" key="1">
    <source>
        <dbReference type="SAM" id="SignalP"/>
    </source>
</evidence>
<dbReference type="Gene3D" id="2.40.10.10">
    <property type="entry name" value="Trypsin-like serine proteases"/>
    <property type="match status" value="2"/>
</dbReference>
<dbReference type="Pfam" id="PF13365">
    <property type="entry name" value="Trypsin_2"/>
    <property type="match status" value="1"/>
</dbReference>
<dbReference type="SUPFAM" id="SSF50494">
    <property type="entry name" value="Trypsin-like serine proteases"/>
    <property type="match status" value="1"/>
</dbReference>
<dbReference type="RefSeq" id="WP_088132914.1">
    <property type="nucleotide sequence ID" value="NZ_CP018835.1"/>
</dbReference>
<dbReference type="InterPro" id="IPR009003">
    <property type="entry name" value="Peptidase_S1_PA"/>
</dbReference>
<dbReference type="InterPro" id="IPR043504">
    <property type="entry name" value="Peptidase_S1_PA_chymotrypsin"/>
</dbReference>
<accession>A0A1Z2SB51</accession>
<dbReference type="KEGG" id="vga:BSQ33_00780"/>
<evidence type="ECO:0008006" key="4">
    <source>
        <dbReference type="Google" id="ProtNLM"/>
    </source>
</evidence>
<dbReference type="Proteomes" id="UP000196708">
    <property type="component" value="Chromosome 1"/>
</dbReference>
<protein>
    <recommendedName>
        <fullName evidence="4">DUF4189 domain-containing protein</fullName>
    </recommendedName>
</protein>
<name>A0A1Z2SB51_VIBGA</name>
<keyword evidence="1" id="KW-0732">Signal</keyword>
<reference evidence="2 3" key="1">
    <citation type="submission" date="2016-12" db="EMBL/GenBank/DDBJ databases">
        <authorList>
            <person name="Song W.-J."/>
            <person name="Kurnit D.M."/>
        </authorList>
    </citation>
    <scope>NUCLEOTIDE SEQUENCE [LARGE SCALE GENOMIC DNA]</scope>
    <source>
        <strain evidence="2 3">ATCC 43942</strain>
    </source>
</reference>
<sequence length="316" mass="34400">MNKMVVRVLGLTMILFTSKVVVAMTTTDLYKKYQEQTDHKAFAIGLNNISGASWGATTQESARDMALKTCKKSGGKNCSITEVDGKPWSSNSPQDSRVNMVTNYNIMSNGVSYIPDLIFAASGFFVNKYYIVTTSEAVEKCTKINFERNGKLINTIVIRVDKVNGIAVLKSSEPSEISVSISSKRKTTQGDRTYAYGYDLSDLINSQIPSYQGKITDGIISLASGDYNDIRYMSITNSLSKGNTGGPVLSESGEVVGLVTSTDKQVIKSSILSIFLDEQGISYKEGNTKKLNVISPSSIARSAQKYSVPIVCLNRS</sequence>
<dbReference type="EMBL" id="CP018835">
    <property type="protein sequence ID" value="ASA54402.1"/>
    <property type="molecule type" value="Genomic_DNA"/>
</dbReference>
<dbReference type="OrthoDB" id="5816401at2"/>
<feature type="chain" id="PRO_5013006616" description="DUF4189 domain-containing protein" evidence="1">
    <location>
        <begin position="24"/>
        <end position="316"/>
    </location>
</feature>
<organism evidence="2 3">
    <name type="scientific">Vibrio gazogenes</name>
    <dbReference type="NCBI Taxonomy" id="687"/>
    <lineage>
        <taxon>Bacteria</taxon>
        <taxon>Pseudomonadati</taxon>
        <taxon>Pseudomonadota</taxon>
        <taxon>Gammaproteobacteria</taxon>
        <taxon>Vibrionales</taxon>
        <taxon>Vibrionaceae</taxon>
        <taxon>Vibrio</taxon>
    </lineage>
</organism>
<evidence type="ECO:0000313" key="3">
    <source>
        <dbReference type="Proteomes" id="UP000196708"/>
    </source>
</evidence>